<reference evidence="1 2" key="1">
    <citation type="journal article" date="2017" name="Curr. Biol.">
        <title>The Evolution of Venom by Co-option of Single-Copy Genes.</title>
        <authorList>
            <person name="Martinson E.O."/>
            <person name="Mrinalini"/>
            <person name="Kelkar Y.D."/>
            <person name="Chang C.H."/>
            <person name="Werren J.H."/>
        </authorList>
    </citation>
    <scope>NUCLEOTIDE SEQUENCE [LARGE SCALE GENOMIC DNA]</scope>
    <source>
        <strain evidence="1 2">Alberta</strain>
        <tissue evidence="1">Whole body</tissue>
    </source>
</reference>
<sequence length="93" mass="10992">MGKLNENQPWFNFIHSVSEGEIQKCGWWIKNSFLNQKLSKLKNTKKSRRVRCFTKISDFSPFFKFLLLVIQEVNCNHLGLSYIYDDEKGQETA</sequence>
<proteinExistence type="predicted"/>
<dbReference type="EMBL" id="NNAY01000657">
    <property type="protein sequence ID" value="OXU27148.1"/>
    <property type="molecule type" value="Genomic_DNA"/>
</dbReference>
<evidence type="ECO:0000313" key="1">
    <source>
        <dbReference type="EMBL" id="OXU27148.1"/>
    </source>
</evidence>
<name>A0A232F9N1_9HYME</name>
<comment type="caution">
    <text evidence="1">The sequence shown here is derived from an EMBL/GenBank/DDBJ whole genome shotgun (WGS) entry which is preliminary data.</text>
</comment>
<accession>A0A232F9N1</accession>
<dbReference type="Proteomes" id="UP000215335">
    <property type="component" value="Unassembled WGS sequence"/>
</dbReference>
<dbReference type="AlphaFoldDB" id="A0A232F9N1"/>
<organism evidence="1 2">
    <name type="scientific">Trichomalopsis sarcophagae</name>
    <dbReference type="NCBI Taxonomy" id="543379"/>
    <lineage>
        <taxon>Eukaryota</taxon>
        <taxon>Metazoa</taxon>
        <taxon>Ecdysozoa</taxon>
        <taxon>Arthropoda</taxon>
        <taxon>Hexapoda</taxon>
        <taxon>Insecta</taxon>
        <taxon>Pterygota</taxon>
        <taxon>Neoptera</taxon>
        <taxon>Endopterygota</taxon>
        <taxon>Hymenoptera</taxon>
        <taxon>Apocrita</taxon>
        <taxon>Proctotrupomorpha</taxon>
        <taxon>Chalcidoidea</taxon>
        <taxon>Pteromalidae</taxon>
        <taxon>Pteromalinae</taxon>
        <taxon>Trichomalopsis</taxon>
    </lineage>
</organism>
<protein>
    <submittedName>
        <fullName evidence="1">Uncharacterized protein</fullName>
    </submittedName>
</protein>
<gene>
    <name evidence="1" type="ORF">TSAR_003653</name>
</gene>
<keyword evidence="2" id="KW-1185">Reference proteome</keyword>
<evidence type="ECO:0000313" key="2">
    <source>
        <dbReference type="Proteomes" id="UP000215335"/>
    </source>
</evidence>